<evidence type="ECO:0000313" key="1">
    <source>
        <dbReference type="EMBL" id="EAT83202.1"/>
    </source>
</evidence>
<sequence length="52" mass="5771">MASFAPEAKVTITTTHVCKCTACFHTSSSELRQCALQDHSLVVVADAWRFDR</sequence>
<accession>Q0UGV4</accession>
<evidence type="ECO:0000313" key="2">
    <source>
        <dbReference type="Proteomes" id="UP000001055"/>
    </source>
</evidence>
<dbReference type="AlphaFoldDB" id="Q0UGV4"/>
<dbReference type="RefSeq" id="XP_001799313.1">
    <property type="nucleotide sequence ID" value="XM_001799261.1"/>
</dbReference>
<proteinExistence type="predicted"/>
<dbReference type="GeneID" id="5976214"/>
<name>Q0UGV4_PHANO</name>
<dbReference type="InParanoid" id="Q0UGV4"/>
<protein>
    <submittedName>
        <fullName evidence="1">Uncharacterized protein</fullName>
    </submittedName>
</protein>
<dbReference type="KEGG" id="pno:SNOG_09010"/>
<dbReference type="HOGENOM" id="CLU_3087987_0_0_1"/>
<reference evidence="2" key="1">
    <citation type="journal article" date="2007" name="Plant Cell">
        <title>Dothideomycete-plant interactions illuminated by genome sequencing and EST analysis of the wheat pathogen Stagonospora nodorum.</title>
        <authorList>
            <person name="Hane J.K."/>
            <person name="Lowe R.G."/>
            <person name="Solomon P.S."/>
            <person name="Tan K.C."/>
            <person name="Schoch C.L."/>
            <person name="Spatafora J.W."/>
            <person name="Crous P.W."/>
            <person name="Kodira C."/>
            <person name="Birren B.W."/>
            <person name="Galagan J.E."/>
            <person name="Torriani S.F."/>
            <person name="McDonald B.A."/>
            <person name="Oliver R.P."/>
        </authorList>
    </citation>
    <scope>NUCLEOTIDE SEQUENCE [LARGE SCALE GENOMIC DNA]</scope>
    <source>
        <strain evidence="2">SN15 / ATCC MYA-4574 / FGSC 10173</strain>
    </source>
</reference>
<dbReference type="Proteomes" id="UP000001055">
    <property type="component" value="Unassembled WGS sequence"/>
</dbReference>
<organism evidence="1 2">
    <name type="scientific">Phaeosphaeria nodorum (strain SN15 / ATCC MYA-4574 / FGSC 10173)</name>
    <name type="common">Glume blotch fungus</name>
    <name type="synonym">Parastagonospora nodorum</name>
    <dbReference type="NCBI Taxonomy" id="321614"/>
    <lineage>
        <taxon>Eukaryota</taxon>
        <taxon>Fungi</taxon>
        <taxon>Dikarya</taxon>
        <taxon>Ascomycota</taxon>
        <taxon>Pezizomycotina</taxon>
        <taxon>Dothideomycetes</taxon>
        <taxon>Pleosporomycetidae</taxon>
        <taxon>Pleosporales</taxon>
        <taxon>Pleosporineae</taxon>
        <taxon>Phaeosphaeriaceae</taxon>
        <taxon>Parastagonospora</taxon>
    </lineage>
</organism>
<gene>
    <name evidence="1" type="ORF">SNOG_09010</name>
</gene>
<dbReference type="EMBL" id="CH445338">
    <property type="protein sequence ID" value="EAT83202.1"/>
    <property type="molecule type" value="Genomic_DNA"/>
</dbReference>